<dbReference type="Proteomes" id="UP000012174">
    <property type="component" value="Unassembled WGS sequence"/>
</dbReference>
<keyword evidence="4" id="KW-0175">Coiled coil</keyword>
<evidence type="ECO:0000256" key="3">
    <source>
        <dbReference type="PROSITE-ProRule" id="PRU00023"/>
    </source>
</evidence>
<dbReference type="PANTHER" id="PTHR24198:SF165">
    <property type="entry name" value="ANKYRIN REPEAT-CONTAINING PROTEIN-RELATED"/>
    <property type="match status" value="1"/>
</dbReference>
<dbReference type="Pfam" id="PF12796">
    <property type="entry name" value="Ank_2"/>
    <property type="match status" value="1"/>
</dbReference>
<keyword evidence="2 3" id="KW-0040">ANK repeat</keyword>
<dbReference type="SUPFAM" id="SSF48403">
    <property type="entry name" value="Ankyrin repeat"/>
    <property type="match status" value="1"/>
</dbReference>
<dbReference type="eggNOG" id="ENOG502T53H">
    <property type="taxonomic scope" value="Eukaryota"/>
</dbReference>
<name>M7TBD4_EUTLA</name>
<organism evidence="6 7">
    <name type="scientific">Eutypa lata (strain UCR-EL1)</name>
    <name type="common">Grapevine dieback disease fungus</name>
    <name type="synonym">Eutypa armeniacae</name>
    <dbReference type="NCBI Taxonomy" id="1287681"/>
    <lineage>
        <taxon>Eukaryota</taxon>
        <taxon>Fungi</taxon>
        <taxon>Dikarya</taxon>
        <taxon>Ascomycota</taxon>
        <taxon>Pezizomycotina</taxon>
        <taxon>Sordariomycetes</taxon>
        <taxon>Xylariomycetidae</taxon>
        <taxon>Xylariales</taxon>
        <taxon>Diatrypaceae</taxon>
        <taxon>Eutypa</taxon>
    </lineage>
</organism>
<feature type="compositionally biased region" description="Basic and acidic residues" evidence="5">
    <location>
        <begin position="254"/>
        <end position="268"/>
    </location>
</feature>
<evidence type="ECO:0000256" key="4">
    <source>
        <dbReference type="SAM" id="Coils"/>
    </source>
</evidence>
<dbReference type="PROSITE" id="PS50088">
    <property type="entry name" value="ANK_REPEAT"/>
    <property type="match status" value="1"/>
</dbReference>
<dbReference type="HOGENOM" id="CLU_653880_0_0_1"/>
<feature type="compositionally biased region" description="Basic residues" evidence="5">
    <location>
        <begin position="391"/>
        <end position="406"/>
    </location>
</feature>
<evidence type="ECO:0000256" key="2">
    <source>
        <dbReference type="ARBA" id="ARBA00023043"/>
    </source>
</evidence>
<evidence type="ECO:0000313" key="7">
    <source>
        <dbReference type="Proteomes" id="UP000012174"/>
    </source>
</evidence>
<accession>M7TBD4</accession>
<gene>
    <name evidence="6" type="ORF">UCREL1_5817</name>
</gene>
<dbReference type="InterPro" id="IPR036770">
    <property type="entry name" value="Ankyrin_rpt-contain_sf"/>
</dbReference>
<dbReference type="SMART" id="SM00248">
    <property type="entry name" value="ANK"/>
    <property type="match status" value="4"/>
</dbReference>
<proteinExistence type="predicted"/>
<dbReference type="OrthoDB" id="341259at2759"/>
<keyword evidence="7" id="KW-1185">Reference proteome</keyword>
<dbReference type="InterPro" id="IPR002110">
    <property type="entry name" value="Ankyrin_rpt"/>
</dbReference>
<evidence type="ECO:0000313" key="6">
    <source>
        <dbReference type="EMBL" id="EMR67181.1"/>
    </source>
</evidence>
<dbReference type="Gene3D" id="1.25.40.20">
    <property type="entry name" value="Ankyrin repeat-containing domain"/>
    <property type="match status" value="2"/>
</dbReference>
<dbReference type="EMBL" id="KB706494">
    <property type="protein sequence ID" value="EMR67181.1"/>
    <property type="molecule type" value="Genomic_DNA"/>
</dbReference>
<dbReference type="PROSITE" id="PS50297">
    <property type="entry name" value="ANK_REP_REGION"/>
    <property type="match status" value="1"/>
</dbReference>
<evidence type="ECO:0000256" key="5">
    <source>
        <dbReference type="SAM" id="MobiDB-lite"/>
    </source>
</evidence>
<keyword evidence="1" id="KW-0677">Repeat</keyword>
<feature type="coiled-coil region" evidence="4">
    <location>
        <begin position="34"/>
        <end position="87"/>
    </location>
</feature>
<feature type="repeat" description="ANK" evidence="3">
    <location>
        <begin position="318"/>
        <end position="350"/>
    </location>
</feature>
<dbReference type="AlphaFoldDB" id="M7TBD4"/>
<dbReference type="PANTHER" id="PTHR24198">
    <property type="entry name" value="ANKYRIN REPEAT AND PROTEIN KINASE DOMAIN-CONTAINING PROTEIN"/>
    <property type="match status" value="1"/>
</dbReference>
<evidence type="ECO:0000256" key="1">
    <source>
        <dbReference type="ARBA" id="ARBA00022737"/>
    </source>
</evidence>
<feature type="region of interest" description="Disordered" evidence="5">
    <location>
        <begin position="373"/>
        <end position="420"/>
    </location>
</feature>
<reference evidence="7" key="1">
    <citation type="journal article" date="2013" name="Genome Announc.">
        <title>Draft genome sequence of the grapevine dieback fungus Eutypa lata UCR-EL1.</title>
        <authorList>
            <person name="Blanco-Ulate B."/>
            <person name="Rolshausen P.E."/>
            <person name="Cantu D."/>
        </authorList>
    </citation>
    <scope>NUCLEOTIDE SEQUENCE [LARGE SCALE GENOMIC DNA]</scope>
    <source>
        <strain evidence="7">UCR-EL1</strain>
    </source>
</reference>
<feature type="region of interest" description="Disordered" evidence="5">
    <location>
        <begin position="239"/>
        <end position="271"/>
    </location>
</feature>
<protein>
    <submittedName>
        <fullName evidence="6">Putative ankyrin repeat protein</fullName>
    </submittedName>
</protein>
<dbReference type="KEGG" id="ela:UCREL1_5817"/>
<sequence length="420" mass="45713">MSAGMLLTLGTKVVELTQNYSKLGKEGKKVASDAQSMSEQIFALKDKLRELRHRLPFDLRQRLGRACEQCQNAVTAADETAKELNSRAKRAVAAVLSPEKAVEVRGTLLNHRAELLSITGDISIHFLSQLIENSDMTLDKIEALQPRRAPVRANVIPTNTPEFTRRLLERGEYVDTPCPDGHTSLCNSCESDENLALTKLLLRQGANLGKGTPNTSNSAIHIAAHKDATQTLRAIKAHAVGPPPGSQVPADNNEDLRKRSARKREQAQNKKWAGLLQASNKDGRTPLHQAAAGRALGTLSFLLNEKGCKKVVDAKDKWDNTALHIAATRGDVESVKKLLAVGVKTKELDGGGRTPLQLAEEGKHDACVSALKEAKQKRKMEVKGKGTKPGVARRQRAGMATRRTRDRKGGGIVVRTKAKT</sequence>